<dbReference type="RefSeq" id="YP_008319503.1">
    <property type="nucleotide sequence ID" value="NC_021858.1"/>
</dbReference>
<evidence type="ECO:0000313" key="1">
    <source>
        <dbReference type="EMBL" id="AGO82834.1"/>
    </source>
</evidence>
<dbReference type="GeneID" id="16512699"/>
<dbReference type="KEGG" id="vg:16512699"/>
<protein>
    <submittedName>
        <fullName evidence="1">Uncharacterized protein</fullName>
    </submittedName>
</protein>
<sequence>MPYEQPARLPAAIDHPANKVIQNNGYQTVMGSDGKTRFVLPNGDTFCLEDDDLDLDGVLQAWTRDPSYATYM</sequence>
<evidence type="ECO:0000313" key="2">
    <source>
        <dbReference type="Proteomes" id="UP000201566"/>
    </source>
</evidence>
<reference evidence="1 2" key="1">
    <citation type="journal article" date="2013" name="Science">
        <title>Pandoraviruses: amoeba viruses with genomes up to 2.5 Mb reaching that of parasitic eukaryotes.</title>
        <authorList>
            <person name="Philippe N."/>
            <person name="Legendre M."/>
            <person name="Doutre G."/>
            <person name="Coute Y."/>
            <person name="Poirot O."/>
            <person name="Lescot M."/>
            <person name="Arslan D."/>
            <person name="Seltzer V."/>
            <person name="Bertaux L."/>
            <person name="Bruley C."/>
            <person name="Garin J."/>
            <person name="Claverie J.M."/>
            <person name="Abergel C."/>
        </authorList>
    </citation>
    <scope>NUCLEOTIDE SEQUENCE [LARGE SCALE GENOMIC DNA]</scope>
    <source>
        <strain evidence="1">Melbourne</strain>
    </source>
</reference>
<organism evidence="1 2">
    <name type="scientific">Pandoravirus dulcis</name>
    <dbReference type="NCBI Taxonomy" id="1349409"/>
    <lineage>
        <taxon>Viruses</taxon>
        <taxon>Pandoravirus</taxon>
    </lineage>
</organism>
<dbReference type="EMBL" id="KC977570">
    <property type="protein sequence ID" value="AGO82834.1"/>
    <property type="molecule type" value="Genomic_DNA"/>
</dbReference>
<proteinExistence type="predicted"/>
<accession>S4VY63</accession>
<name>S4VY63_9VIRU</name>
<dbReference type="Proteomes" id="UP000201566">
    <property type="component" value="Segment"/>
</dbReference>
<gene>
    <name evidence="1" type="ORF">pdul_cds_683</name>
</gene>